<comment type="subcellular location">
    <subcellularLocation>
        <location evidence="1">Membrane</location>
        <topology evidence="1">Multi-pass membrane protein</topology>
    </subcellularLocation>
</comment>
<feature type="transmembrane region" description="Helical" evidence="7">
    <location>
        <begin position="300"/>
        <end position="318"/>
    </location>
</feature>
<protein>
    <recommendedName>
        <fullName evidence="8">Major facilitator superfamily (MFS) profile domain-containing protein</fullName>
    </recommendedName>
</protein>
<proteinExistence type="predicted"/>
<evidence type="ECO:0000256" key="4">
    <source>
        <dbReference type="ARBA" id="ARBA00022989"/>
    </source>
</evidence>
<feature type="transmembrane region" description="Helical" evidence="7">
    <location>
        <begin position="266"/>
        <end position="288"/>
    </location>
</feature>
<feature type="compositionally biased region" description="Polar residues" evidence="6">
    <location>
        <begin position="61"/>
        <end position="98"/>
    </location>
</feature>
<reference evidence="9 10" key="1">
    <citation type="submission" date="2024-03" db="EMBL/GenBank/DDBJ databases">
        <authorList>
            <person name="Brejova B."/>
        </authorList>
    </citation>
    <scope>NUCLEOTIDE SEQUENCE [LARGE SCALE GENOMIC DNA]</scope>
    <source>
        <strain evidence="9 10">CBS 14171</strain>
    </source>
</reference>
<feature type="transmembrane region" description="Helical" evidence="7">
    <location>
        <begin position="412"/>
        <end position="431"/>
    </location>
</feature>
<dbReference type="EMBL" id="OZ022412">
    <property type="protein sequence ID" value="CAK9442083.1"/>
    <property type="molecule type" value="Genomic_DNA"/>
</dbReference>
<feature type="transmembrane region" description="Helical" evidence="7">
    <location>
        <begin position="452"/>
        <end position="469"/>
    </location>
</feature>
<evidence type="ECO:0000256" key="1">
    <source>
        <dbReference type="ARBA" id="ARBA00004141"/>
    </source>
</evidence>
<dbReference type="InterPro" id="IPR036259">
    <property type="entry name" value="MFS_trans_sf"/>
</dbReference>
<feature type="compositionally biased region" description="Polar residues" evidence="6">
    <location>
        <begin position="21"/>
        <end position="31"/>
    </location>
</feature>
<dbReference type="Gene3D" id="1.20.1250.20">
    <property type="entry name" value="MFS general substrate transporter like domains"/>
    <property type="match status" value="1"/>
</dbReference>
<feature type="transmembrane region" description="Helical" evidence="7">
    <location>
        <begin position="510"/>
        <end position="535"/>
    </location>
</feature>
<organism evidence="9 10">
    <name type="scientific">Lodderomyces beijingensis</name>
    <dbReference type="NCBI Taxonomy" id="1775926"/>
    <lineage>
        <taxon>Eukaryota</taxon>
        <taxon>Fungi</taxon>
        <taxon>Dikarya</taxon>
        <taxon>Ascomycota</taxon>
        <taxon>Saccharomycotina</taxon>
        <taxon>Pichiomycetes</taxon>
        <taxon>Debaryomycetaceae</taxon>
        <taxon>Candida/Lodderomyces clade</taxon>
        <taxon>Lodderomyces</taxon>
    </lineage>
</organism>
<feature type="transmembrane region" description="Helical" evidence="7">
    <location>
        <begin position="547"/>
        <end position="567"/>
    </location>
</feature>
<sequence>MPPSDDPEALVESPRKARNAADSTESYSSTLGEPKAFPLTDADGNFEEPEIADYEPVGVEANSQSSRVATGSQLSRELSRRITNTQSLLTRAQSSTDPMPSMGGGKEFPPMLPDRDPYCVEYEENDPNHPHNWWIWKKVLYCVCVGVSALSCSVGSAMFSASNQAIMEKFHIGTTVAALGTSLVVFGFAAGPVIYGPMSELFGRKIVLVISTLGYVCFMFGAATGKDIQTIMICRFFAGFVGSAPLVVAPASMVDMFNARARGTAIAIFASVLFGGPMLAPILGGFTVKNSALGWRYTSYFSAYIGVIAFLLNTFVLQETHHPVILVRKAELLRRRTGNWGIFAPHEEVSLDLKEIAVNNVARPIKLLFTEPIIFLVSIYNAFIYGMLYMFLTAVPMIFLRRYHWRQGVAELPYISMLLGVFSGGVMISLYEVHVHRLQDTKGRQPVPEDRLPPIMVGAFTFVIGIFWMGWTGDYAEHVHWIVPTIGAFFIGNGLMAIFLPTLNYIIDCYVFVAASALAGNTFLRSGFGAAFPLFATQMFTNLTIKWASTLVGCLGVLMIPVPFLFYKYGGRIRQRSKYALKT</sequence>
<gene>
    <name evidence="9" type="ORF">LODBEIA_P58470</name>
</gene>
<keyword evidence="5 7" id="KW-0472">Membrane</keyword>
<dbReference type="InterPro" id="IPR011701">
    <property type="entry name" value="MFS"/>
</dbReference>
<keyword evidence="4 7" id="KW-1133">Transmembrane helix</keyword>
<dbReference type="SUPFAM" id="SSF103473">
    <property type="entry name" value="MFS general substrate transporter"/>
    <property type="match status" value="1"/>
</dbReference>
<feature type="transmembrane region" description="Helical" evidence="7">
    <location>
        <begin position="139"/>
        <end position="159"/>
    </location>
</feature>
<keyword evidence="3 7" id="KW-0812">Transmembrane</keyword>
<accession>A0ABP0ZU09</accession>
<feature type="transmembrane region" description="Helical" evidence="7">
    <location>
        <begin position="230"/>
        <end position="254"/>
    </location>
</feature>
<keyword evidence="10" id="KW-1185">Reference proteome</keyword>
<dbReference type="PANTHER" id="PTHR23502">
    <property type="entry name" value="MAJOR FACILITATOR SUPERFAMILY"/>
    <property type="match status" value="1"/>
</dbReference>
<feature type="domain" description="Major facilitator superfamily (MFS) profile" evidence="8">
    <location>
        <begin position="139"/>
        <end position="583"/>
    </location>
</feature>
<dbReference type="InterPro" id="IPR020846">
    <property type="entry name" value="MFS_dom"/>
</dbReference>
<evidence type="ECO:0000313" key="10">
    <source>
        <dbReference type="Proteomes" id="UP001497383"/>
    </source>
</evidence>
<dbReference type="RefSeq" id="XP_066832785.1">
    <property type="nucleotide sequence ID" value="XM_066976224.1"/>
</dbReference>
<feature type="transmembrane region" description="Helical" evidence="7">
    <location>
        <begin position="171"/>
        <end position="194"/>
    </location>
</feature>
<feature type="region of interest" description="Disordered" evidence="6">
    <location>
        <begin position="1"/>
        <end position="110"/>
    </location>
</feature>
<evidence type="ECO:0000256" key="5">
    <source>
        <dbReference type="ARBA" id="ARBA00023136"/>
    </source>
</evidence>
<feature type="transmembrane region" description="Helical" evidence="7">
    <location>
        <begin position="373"/>
        <end position="400"/>
    </location>
</feature>
<feature type="transmembrane region" description="Helical" evidence="7">
    <location>
        <begin position="481"/>
        <end position="503"/>
    </location>
</feature>
<evidence type="ECO:0000259" key="8">
    <source>
        <dbReference type="PROSITE" id="PS50850"/>
    </source>
</evidence>
<dbReference type="CDD" id="cd17323">
    <property type="entry name" value="MFS_Tpo1_MDR_like"/>
    <property type="match status" value="1"/>
</dbReference>
<evidence type="ECO:0000256" key="2">
    <source>
        <dbReference type="ARBA" id="ARBA00022448"/>
    </source>
</evidence>
<dbReference type="GeneID" id="92211043"/>
<dbReference type="PANTHER" id="PTHR23502:SF31">
    <property type="entry name" value="POLYAMINE TRANSPORTER 1"/>
    <property type="match status" value="1"/>
</dbReference>
<keyword evidence="2" id="KW-0813">Transport</keyword>
<evidence type="ECO:0000256" key="3">
    <source>
        <dbReference type="ARBA" id="ARBA00022692"/>
    </source>
</evidence>
<evidence type="ECO:0000256" key="7">
    <source>
        <dbReference type="SAM" id="Phobius"/>
    </source>
</evidence>
<evidence type="ECO:0000256" key="6">
    <source>
        <dbReference type="SAM" id="MobiDB-lite"/>
    </source>
</evidence>
<dbReference type="Proteomes" id="UP001497383">
    <property type="component" value="Chromosome 8"/>
</dbReference>
<dbReference type="PROSITE" id="PS50850">
    <property type="entry name" value="MFS"/>
    <property type="match status" value="1"/>
</dbReference>
<feature type="transmembrane region" description="Helical" evidence="7">
    <location>
        <begin position="206"/>
        <end position="224"/>
    </location>
</feature>
<feature type="compositionally biased region" description="Acidic residues" evidence="6">
    <location>
        <begin position="44"/>
        <end position="53"/>
    </location>
</feature>
<evidence type="ECO:0000313" key="9">
    <source>
        <dbReference type="EMBL" id="CAK9442083.1"/>
    </source>
</evidence>
<dbReference type="Pfam" id="PF07690">
    <property type="entry name" value="MFS_1"/>
    <property type="match status" value="1"/>
</dbReference>
<name>A0ABP0ZU09_9ASCO</name>